<comment type="caution">
    <text evidence="2">The sequence shown here is derived from an EMBL/GenBank/DDBJ whole genome shotgun (WGS) entry which is preliminary data.</text>
</comment>
<keyword evidence="3" id="KW-1185">Reference proteome</keyword>
<organism evidence="2 3">
    <name type="scientific">Photobacterium marinum</name>
    <dbReference type="NCBI Taxonomy" id="1056511"/>
    <lineage>
        <taxon>Bacteria</taxon>
        <taxon>Pseudomonadati</taxon>
        <taxon>Pseudomonadota</taxon>
        <taxon>Gammaproteobacteria</taxon>
        <taxon>Vibrionales</taxon>
        <taxon>Vibrionaceae</taxon>
        <taxon>Photobacterium</taxon>
    </lineage>
</organism>
<keyword evidence="1" id="KW-0472">Membrane</keyword>
<reference evidence="2 3" key="1">
    <citation type="submission" date="2012-12" db="EMBL/GenBank/DDBJ databases">
        <title>Genome Assembly of Photobacterium sp. AK15.</title>
        <authorList>
            <person name="Khatri I."/>
            <person name="Vaidya B."/>
            <person name="Srinivas T.N.R."/>
            <person name="Subramanian S."/>
            <person name="Pinnaka A."/>
        </authorList>
    </citation>
    <scope>NUCLEOTIDE SEQUENCE [LARGE SCALE GENOMIC DNA]</scope>
    <source>
        <strain evidence="2 3">AK15</strain>
    </source>
</reference>
<evidence type="ECO:0000256" key="1">
    <source>
        <dbReference type="SAM" id="Phobius"/>
    </source>
</evidence>
<name>L8J6K4_9GAMM</name>
<dbReference type="AlphaFoldDB" id="L8J6K4"/>
<sequence>MPITSGIMLGFELLFCASVTITFIWRGMILNLWKIKHLQ</sequence>
<proteinExistence type="predicted"/>
<keyword evidence="1" id="KW-1133">Transmembrane helix</keyword>
<protein>
    <submittedName>
        <fullName evidence="2">Uncharacterized protein</fullName>
    </submittedName>
</protein>
<feature type="transmembrane region" description="Helical" evidence="1">
    <location>
        <begin position="6"/>
        <end position="25"/>
    </location>
</feature>
<evidence type="ECO:0000313" key="3">
    <source>
        <dbReference type="Proteomes" id="UP000011134"/>
    </source>
</evidence>
<dbReference type="Proteomes" id="UP000011134">
    <property type="component" value="Unassembled WGS sequence"/>
</dbReference>
<dbReference type="EMBL" id="AMZO01000026">
    <property type="protein sequence ID" value="ELR64490.1"/>
    <property type="molecule type" value="Genomic_DNA"/>
</dbReference>
<evidence type="ECO:0000313" key="2">
    <source>
        <dbReference type="EMBL" id="ELR64490.1"/>
    </source>
</evidence>
<dbReference type="PATRIC" id="fig|1056511.3.peg.3587"/>
<accession>L8J6K4</accession>
<keyword evidence="1" id="KW-0812">Transmembrane</keyword>
<gene>
    <name evidence="2" type="ORF">C942_02514</name>
</gene>